<dbReference type="GeneID" id="116307638"/>
<feature type="compositionally biased region" description="Polar residues" evidence="3">
    <location>
        <begin position="320"/>
        <end position="341"/>
    </location>
</feature>
<dbReference type="InterPro" id="IPR036322">
    <property type="entry name" value="WD40_repeat_dom_sf"/>
</dbReference>
<dbReference type="SUPFAM" id="SSF50978">
    <property type="entry name" value="WD40 repeat-like"/>
    <property type="match status" value="1"/>
</dbReference>
<dbReference type="PANTHER" id="PTHR14435">
    <property type="entry name" value="ZINC FINGER PROTEIN 106"/>
    <property type="match status" value="1"/>
</dbReference>
<feature type="compositionally biased region" description="Basic residues" evidence="3">
    <location>
        <begin position="149"/>
        <end position="166"/>
    </location>
</feature>
<feature type="compositionally biased region" description="Basic and acidic residues" evidence="3">
    <location>
        <begin position="1687"/>
        <end position="1697"/>
    </location>
</feature>
<dbReference type="PROSITE" id="PS00028">
    <property type="entry name" value="ZINC_FINGER_C2H2_1"/>
    <property type="match status" value="3"/>
</dbReference>
<name>A0A6P8JAC4_ACTTE</name>
<feature type="compositionally biased region" description="Basic and acidic residues" evidence="3">
    <location>
        <begin position="1636"/>
        <end position="1672"/>
    </location>
</feature>
<dbReference type="SMART" id="SM00564">
    <property type="entry name" value="PQQ"/>
    <property type="match status" value="4"/>
</dbReference>
<feature type="compositionally biased region" description="Basic and acidic residues" evidence="3">
    <location>
        <begin position="661"/>
        <end position="672"/>
    </location>
</feature>
<keyword evidence="5" id="KW-1185">Reference proteome</keyword>
<feature type="domain" description="C2H2-type" evidence="4">
    <location>
        <begin position="20"/>
        <end position="49"/>
    </location>
</feature>
<dbReference type="InterPro" id="IPR001680">
    <property type="entry name" value="WD40_rpt"/>
</dbReference>
<dbReference type="SMART" id="SM00320">
    <property type="entry name" value="WD40"/>
    <property type="match status" value="7"/>
</dbReference>
<feature type="region of interest" description="Disordered" evidence="3">
    <location>
        <begin position="942"/>
        <end position="971"/>
    </location>
</feature>
<feature type="region of interest" description="Disordered" evidence="3">
    <location>
        <begin position="390"/>
        <end position="409"/>
    </location>
</feature>
<feature type="compositionally biased region" description="Basic residues" evidence="3">
    <location>
        <begin position="1840"/>
        <end position="1861"/>
    </location>
</feature>
<dbReference type="CDD" id="cd00200">
    <property type="entry name" value="WD40"/>
    <property type="match status" value="1"/>
</dbReference>
<feature type="region of interest" description="Disordered" evidence="3">
    <location>
        <begin position="1408"/>
        <end position="1440"/>
    </location>
</feature>
<evidence type="ECO:0000256" key="1">
    <source>
        <dbReference type="PROSITE-ProRule" id="PRU00042"/>
    </source>
</evidence>
<gene>
    <name evidence="6" type="primary">LOC116307638</name>
</gene>
<dbReference type="SMART" id="SM00355">
    <property type="entry name" value="ZnF_C2H2"/>
    <property type="match status" value="3"/>
</dbReference>
<feature type="compositionally biased region" description="Polar residues" evidence="3">
    <location>
        <begin position="566"/>
        <end position="578"/>
    </location>
</feature>
<sequence length="2275" mass="252282">MDEEDRTANDITVASMAGDFFCELCKLEFSTKEELQEHTWTMLHHGKLNKAKGRDCVHECTLCKETFVELLSFTKHLHADAHQERYHTWKKQQRSKDWEALNQMRVPSSVEVSGNTSYRNRTRHKRKNSNGKDISFRTRHQSQRDARGWQHHRKGKGNRNPRHFQKHGNSFQFQAFPVGGSEMGHKRDFGIMNESMGSEDRFGRSSGSIRSESPFLGQEQYFNFHPQSQESTLSDNPTNLPGQANQSDSSWSSRLRRARDQFSRDATERKSLDESFPRESRGFSGSPDSSIFFSRVGENGNGCPKRASPVMGVPSRTCRSDNMTSRSGRNHNEQINDSNIYSEFVPEKSRNSFGNRQNRTRHFKNQTWVSENQRVSTCAGQNFGSSNTLSLENSDALHDNPKGVTTRSGAYFGLRGSQRQSDSFKKFNQTLFKDNQPRKKDLGNRDSRVNNQEEPSDVGRSFSHPTDGKNVEQGAYFTHGFPDPVTGSPEELKAEVITSEQIPLSRVGSSEDTRSIRPRRIRDSDDNRDMNLGHSLKYFTDSNVELPSDEFGVQSRGIKAAKSHPNKSCVTETSSIRRTSPRLRRDNYVTQPQNSDISSVVGSSAITNTFINAEQKEPTLGNNLMADEEVERLNALIKMKKERTDPSEDAEATDNPDDGNVQERLESTHGEASDAQARCSFVHIDGVQCEALTSERYCSYHQRFPQGNLIKTEPGIEHQQAVPTNTTLLSNSSLSPSALPRDLPKDRDAIPRGERSGISNMISTGRQSESLGDIDNKDVDHKHSSTKTVIKRRESENHENTPSRHPLQSGIYFHGKEQVSEDIKSQRDARTESSDNTVSKTSSSVEMMDLSMSTNFLVLPHSQVATSTTVKPTVTNRTTSSWRPNAGAQPWKDTVQSGHGYWDFANSTTVVVSSSSSIGQLREKTAPKWSSNAIVKTERQFDVPVSPASTPPSLTEARKSSVSPVSPSVRKESNISPISVTSVPSLDLSRLNLPPHVRRALALKYANKKQADGVSLAASLAPNVSSSRTRFVEAKKCLAPNQEQTDTTLKLTDTLLRKPPITSSAIQRRLRQHRSVSLDSCPTSRSSFFPEVPNPCDRLGSTSYERFPTGMSSVSGPHVFKVSSTMNANKGENVPVQPMIDLSASSYIPSLQQAGASKKRHSYKDHEATTAYRLGKPEVREFSGTEGGFSLDKDKIHKHQRTSSLENIPSLMPTARRSVRAASFDRDTSYARFDAGGSNPPQTSRLVPATGMIKKDGDQFVSGVHSLSSATHEKETSQSKFATVLQASPRSLIVTPLPSEKNSALISLESEVSIARSLEGTEHNDKDGGYISLESTARSATPEGTTDNVVRLHQYGLLDLGSTRKTSSIKNDEATRAASLHDDSRPGDFIFPGMSNYIGANRYDFLSSKRKTTDGSDTEERNKRTKSVDSSTSGNESLTYLPGVDVQELLHLEHEEQKQLKSLQDIQAKAKATRLKLQALSIELEHLNVLEKRISEDISNTKNKRLEILQGALRGGRGKTGEALHTSAQTSAEDKTSSQKNVENAEKNSNVSDVIGFSSTSDAQGDSTKTLGYDCNIGSTRTDPAKEDQTVSICEAPTSAIGIDLVVKTEVESVYPCVESSFSTTETCQVVPRPEIKTEGVIDRQETSAADQSEHMETDHDVPCDTLSRPHDPQGASKDCGISPESPSKDKDEWVSEHFEKSRKEFFEKIKQQLGTPKKRQQNKRQRKRFSETKVSNSLAVSKERLQLVRERMRGWKEKGHALDSTHSQRSQPPSEEVVAGEDHEDVDHPHTSSNTYKDTNLTPSKIPVRDVGDSTKDSTNELKKSNSTDSRAKTDLKVKLKSKMNAKKKRKSLHPTKKASSRPDKHMKSTADQPQTVSQKEKSKSSDERVQHTVAAESLKKKFERMSKASKSLSTSKARASVFEGHTGAVCALKVSQGKLFTCSADKTTKSFDIQTGECVKEYIGHHHAVNCLEISDNGERLFTGSNDQTVRSYNVKTGICSHKFTFDGRVMCLHIGFGLLYVGLSTGIVTLVDLTTNTCVERLRCHEPRAVSCLATATEGQRTLLCTGSFDATISIRDHKTGLLFKTFTGHSMTVLSMQVVDNVIYSGAADAKVLAHNLNTGELLRSYTGHTLSVSSLQVAGSVLVTSCLDKLIRCYDLMSAELLQAYGGQSDMIFSVHLSNGRIYSGTRDGKVSSFKLDLRVYHPCKWKDCQLNFGIVSHMKDHIKDFHIMQQGAIDKCLWADCGHVFGESDNIETILDHVDAHLKSSKSDT</sequence>
<dbReference type="GO" id="GO:0005829">
    <property type="term" value="C:cytosol"/>
    <property type="evidence" value="ECO:0007669"/>
    <property type="project" value="TreeGrafter"/>
</dbReference>
<feature type="compositionally biased region" description="Polar residues" evidence="3">
    <location>
        <begin position="1538"/>
        <end position="1570"/>
    </location>
</feature>
<feature type="region of interest" description="Disordered" evidence="3">
    <location>
        <begin position="503"/>
        <end position="528"/>
    </location>
</feature>
<keyword evidence="2" id="KW-0853">WD repeat</keyword>
<feature type="region of interest" description="Disordered" evidence="3">
    <location>
        <begin position="557"/>
        <end position="578"/>
    </location>
</feature>
<feature type="compositionally biased region" description="Low complexity" evidence="3">
    <location>
        <begin position="834"/>
        <end position="843"/>
    </location>
</feature>
<evidence type="ECO:0000313" key="6">
    <source>
        <dbReference type="RefSeq" id="XP_031573775.1"/>
    </source>
</evidence>
<dbReference type="GO" id="GO:0016020">
    <property type="term" value="C:membrane"/>
    <property type="evidence" value="ECO:0007669"/>
    <property type="project" value="TreeGrafter"/>
</dbReference>
<dbReference type="GO" id="GO:0017124">
    <property type="term" value="F:SH3 domain binding"/>
    <property type="evidence" value="ECO:0007669"/>
    <property type="project" value="TreeGrafter"/>
</dbReference>
<feature type="repeat" description="WD" evidence="2">
    <location>
        <begin position="1964"/>
        <end position="2005"/>
    </location>
</feature>
<dbReference type="InParanoid" id="A0A6P8JAC4"/>
<accession>A0A6P8JAC4</accession>
<feature type="compositionally biased region" description="Basic and acidic residues" evidence="3">
    <location>
        <begin position="774"/>
        <end position="783"/>
    </location>
</feature>
<dbReference type="PROSITE" id="PS50294">
    <property type="entry name" value="WD_REPEATS_REGION"/>
    <property type="match status" value="1"/>
</dbReference>
<keyword evidence="1" id="KW-0863">Zinc-finger</keyword>
<keyword evidence="1" id="KW-0862">Zinc</keyword>
<dbReference type="PROSITE" id="PS50082">
    <property type="entry name" value="WD_REPEATS_2"/>
    <property type="match status" value="1"/>
</dbReference>
<evidence type="ECO:0000256" key="2">
    <source>
        <dbReference type="PROSITE-ProRule" id="PRU00221"/>
    </source>
</evidence>
<feature type="compositionally biased region" description="Acidic residues" evidence="3">
    <location>
        <begin position="647"/>
        <end position="657"/>
    </location>
</feature>
<dbReference type="PROSITE" id="PS50157">
    <property type="entry name" value="ZINC_FINGER_C2H2_2"/>
    <property type="match status" value="1"/>
</dbReference>
<feature type="region of interest" description="Disordered" evidence="3">
    <location>
        <begin position="303"/>
        <end position="368"/>
    </location>
</feature>
<feature type="region of interest" description="Disordered" evidence="3">
    <location>
        <begin position="109"/>
        <end position="167"/>
    </location>
</feature>
<evidence type="ECO:0000256" key="3">
    <source>
        <dbReference type="SAM" id="MobiDB-lite"/>
    </source>
</evidence>
<feature type="compositionally biased region" description="Basic and acidic residues" evidence="3">
    <location>
        <begin position="1880"/>
        <end position="1892"/>
    </location>
</feature>
<dbReference type="Gene3D" id="2.130.10.10">
    <property type="entry name" value="YVTN repeat-like/Quinoprotein amine dehydrogenase"/>
    <property type="match status" value="2"/>
</dbReference>
<feature type="compositionally biased region" description="Basic and acidic residues" evidence="3">
    <location>
        <begin position="509"/>
        <end position="528"/>
    </location>
</feature>
<proteinExistence type="predicted"/>
<feature type="compositionally biased region" description="Basic and acidic residues" evidence="3">
    <location>
        <begin position="258"/>
        <end position="281"/>
    </location>
</feature>
<feature type="region of interest" description="Disordered" evidence="3">
    <location>
        <begin position="726"/>
        <end position="843"/>
    </location>
</feature>
<evidence type="ECO:0000259" key="4">
    <source>
        <dbReference type="PROSITE" id="PS50157"/>
    </source>
</evidence>
<dbReference type="InterPro" id="IPR018391">
    <property type="entry name" value="PQQ_b-propeller_rpt"/>
</dbReference>
<feature type="compositionally biased region" description="Basic and acidic residues" evidence="3">
    <location>
        <begin position="1411"/>
        <end position="1422"/>
    </location>
</feature>
<feature type="compositionally biased region" description="Polar residues" evidence="3">
    <location>
        <begin position="228"/>
        <end position="253"/>
    </location>
</feature>
<feature type="compositionally biased region" description="Polar residues" evidence="3">
    <location>
        <begin position="1428"/>
        <end position="1438"/>
    </location>
</feature>
<reference evidence="6" key="1">
    <citation type="submission" date="2025-08" db="UniProtKB">
        <authorList>
            <consortium name="RefSeq"/>
        </authorList>
    </citation>
    <scope>IDENTIFICATION</scope>
    <source>
        <tissue evidence="6">Tentacle</tissue>
    </source>
</reference>
<dbReference type="InterPro" id="IPR013087">
    <property type="entry name" value="Znf_C2H2_type"/>
</dbReference>
<dbReference type="GO" id="GO:0003723">
    <property type="term" value="F:RNA binding"/>
    <property type="evidence" value="ECO:0007669"/>
    <property type="project" value="InterPro"/>
</dbReference>
<dbReference type="Pfam" id="PF00400">
    <property type="entry name" value="WD40"/>
    <property type="match status" value="2"/>
</dbReference>
<feature type="compositionally biased region" description="Basic residues" evidence="3">
    <location>
        <begin position="120"/>
        <end position="129"/>
    </location>
</feature>
<feature type="compositionally biased region" description="Basic and acidic residues" evidence="3">
    <location>
        <begin position="1742"/>
        <end position="1764"/>
    </location>
</feature>
<feature type="region of interest" description="Disordered" evidence="3">
    <location>
        <begin position="193"/>
        <end position="212"/>
    </location>
</feature>
<feature type="compositionally biased region" description="Low complexity" evidence="3">
    <location>
        <begin position="726"/>
        <end position="737"/>
    </location>
</feature>
<dbReference type="RefSeq" id="XP_031573775.1">
    <property type="nucleotide sequence ID" value="XM_031717915.1"/>
</dbReference>
<protein>
    <submittedName>
        <fullName evidence="6">Uncharacterized protein LOC116307638</fullName>
    </submittedName>
</protein>
<feature type="compositionally biased region" description="Basic residues" evidence="3">
    <location>
        <begin position="1717"/>
        <end position="1728"/>
    </location>
</feature>
<feature type="region of interest" description="Disordered" evidence="3">
    <location>
        <begin position="641"/>
        <end position="672"/>
    </location>
</feature>
<dbReference type="GO" id="GO:0008270">
    <property type="term" value="F:zinc ion binding"/>
    <property type="evidence" value="ECO:0007669"/>
    <property type="project" value="UniProtKB-KW"/>
</dbReference>
<feature type="region of interest" description="Disordered" evidence="3">
    <location>
        <begin position="228"/>
        <end position="289"/>
    </location>
</feature>
<feature type="region of interest" description="Disordered" evidence="3">
    <location>
        <begin position="1710"/>
        <end position="1899"/>
    </location>
</feature>
<dbReference type="InterPro" id="IPR042622">
    <property type="entry name" value="Znf106"/>
</dbReference>
<dbReference type="PANTHER" id="PTHR14435:SF2">
    <property type="entry name" value="ZINC FINGER PROTEIN 106"/>
    <property type="match status" value="1"/>
</dbReference>
<feature type="compositionally biased region" description="Polar residues" evidence="3">
    <location>
        <begin position="1792"/>
        <end position="1804"/>
    </location>
</feature>
<feature type="region of interest" description="Disordered" evidence="3">
    <location>
        <begin position="868"/>
        <end position="891"/>
    </location>
</feature>
<feature type="compositionally biased region" description="Basic and acidic residues" evidence="3">
    <location>
        <begin position="814"/>
        <end position="833"/>
    </location>
</feature>
<feature type="compositionally biased region" description="Polar residues" evidence="3">
    <location>
        <begin position="757"/>
        <end position="770"/>
    </location>
</feature>
<feature type="compositionally biased region" description="Polar residues" evidence="3">
    <location>
        <begin position="1765"/>
        <end position="1774"/>
    </location>
</feature>
<feature type="compositionally biased region" description="Basic and acidic residues" evidence="3">
    <location>
        <begin position="791"/>
        <end position="802"/>
    </location>
</feature>
<keyword evidence="1" id="KW-0479">Metal-binding</keyword>
<evidence type="ECO:0000313" key="5">
    <source>
        <dbReference type="Proteomes" id="UP000515163"/>
    </source>
</evidence>
<feature type="region of interest" description="Disordered" evidence="3">
    <location>
        <begin position="1636"/>
        <end position="1697"/>
    </location>
</feature>
<dbReference type="KEGG" id="aten:116307638"/>
<dbReference type="InterPro" id="IPR015943">
    <property type="entry name" value="WD40/YVTN_repeat-like_dom_sf"/>
</dbReference>
<dbReference type="Proteomes" id="UP000515163">
    <property type="component" value="Unplaced"/>
</dbReference>
<feature type="region of interest" description="Disordered" evidence="3">
    <location>
        <begin position="1515"/>
        <end position="1570"/>
    </location>
</feature>
<feature type="region of interest" description="Disordered" evidence="3">
    <location>
        <begin position="429"/>
        <end position="475"/>
    </location>
</feature>
<feature type="compositionally biased region" description="Basic and acidic residues" evidence="3">
    <location>
        <begin position="435"/>
        <end position="448"/>
    </location>
</feature>
<feature type="compositionally biased region" description="Basic and acidic residues" evidence="3">
    <location>
        <begin position="742"/>
        <end position="755"/>
    </location>
</feature>
<feature type="compositionally biased region" description="Basic and acidic residues" evidence="3">
    <location>
        <begin position="1808"/>
        <end position="1839"/>
    </location>
</feature>
<dbReference type="OrthoDB" id="10002522at2759"/>
<feature type="compositionally biased region" description="Polar residues" evidence="3">
    <location>
        <begin position="110"/>
        <end position="119"/>
    </location>
</feature>
<feature type="compositionally biased region" description="Low complexity" evidence="3">
    <location>
        <begin position="868"/>
        <end position="879"/>
    </location>
</feature>
<organism evidence="5 6">
    <name type="scientific">Actinia tenebrosa</name>
    <name type="common">Australian red waratah sea anemone</name>
    <dbReference type="NCBI Taxonomy" id="6105"/>
    <lineage>
        <taxon>Eukaryota</taxon>
        <taxon>Metazoa</taxon>
        <taxon>Cnidaria</taxon>
        <taxon>Anthozoa</taxon>
        <taxon>Hexacorallia</taxon>
        <taxon>Actiniaria</taxon>
        <taxon>Actiniidae</taxon>
        <taxon>Actinia</taxon>
    </lineage>
</organism>